<evidence type="ECO:0000313" key="2">
    <source>
        <dbReference type="Proteomes" id="UP000275652"/>
    </source>
</evidence>
<proteinExistence type="predicted"/>
<dbReference type="Proteomes" id="UP000275652">
    <property type="component" value="Unassembled WGS sequence"/>
</dbReference>
<comment type="caution">
    <text evidence="1">The sequence shown here is derived from an EMBL/GenBank/DDBJ whole genome shotgun (WGS) entry which is preliminary data.</text>
</comment>
<dbReference type="PANTHER" id="PTHR40866:SF1">
    <property type="entry name" value="BED-TYPE DOMAIN-CONTAINING PROTEIN"/>
    <property type="match status" value="1"/>
</dbReference>
<protein>
    <submittedName>
        <fullName evidence="1">Uncharacterized protein</fullName>
    </submittedName>
</protein>
<organism evidence="1 2">
    <name type="scientific">Aphanomyces astaci</name>
    <name type="common">Crayfish plague agent</name>
    <dbReference type="NCBI Taxonomy" id="112090"/>
    <lineage>
        <taxon>Eukaryota</taxon>
        <taxon>Sar</taxon>
        <taxon>Stramenopiles</taxon>
        <taxon>Oomycota</taxon>
        <taxon>Saprolegniomycetes</taxon>
        <taxon>Saprolegniales</taxon>
        <taxon>Verrucalvaceae</taxon>
        <taxon>Aphanomyces</taxon>
    </lineage>
</organism>
<sequence>MFFAIMNEVACIADLRFIFPSPGEINKMQDLLAGLEVIQAFTTTLQRHDLAINEARALLETLIPRFACMTSYLSPRAVIVSNPTFQDTVVKVLDGDVGMCWNARWYRSRL</sequence>
<reference evidence="1 2" key="1">
    <citation type="journal article" date="2018" name="J. Invertebr. Pathol.">
        <title>New genotyping method for the causative agent of crayfish plague (Aphanomyces astaci) based on whole genome data.</title>
        <authorList>
            <person name="Minardi D."/>
            <person name="Studholme D.J."/>
            <person name="van der Giezen M."/>
            <person name="Pretto T."/>
            <person name="Oidtmann B."/>
        </authorList>
    </citation>
    <scope>NUCLEOTIDE SEQUENCE [LARGE SCALE GENOMIC DNA]</scope>
    <source>
        <strain evidence="1 2">KB13</strain>
    </source>
</reference>
<dbReference type="AlphaFoldDB" id="A0A9X8EDV9"/>
<accession>A0A9X8EDV9</accession>
<name>A0A9X8EDV9_APHAT</name>
<dbReference type="EMBL" id="QUTI01007655">
    <property type="protein sequence ID" value="RLO13279.1"/>
    <property type="molecule type" value="Genomic_DNA"/>
</dbReference>
<dbReference type="PANTHER" id="PTHR40866">
    <property type="entry name" value="BED-TYPE DOMAIN-CONTAINING PROTEIN"/>
    <property type="match status" value="1"/>
</dbReference>
<gene>
    <name evidence="1" type="ORF">DYB28_008207</name>
</gene>
<evidence type="ECO:0000313" key="1">
    <source>
        <dbReference type="EMBL" id="RLO13279.1"/>
    </source>
</evidence>